<evidence type="ECO:0000313" key="1">
    <source>
        <dbReference type="EMBL" id="GLK86150.1"/>
    </source>
</evidence>
<evidence type="ECO:0000313" key="2">
    <source>
        <dbReference type="Proteomes" id="UP001143330"/>
    </source>
</evidence>
<sequence length="46" mass="4814">MRSIIIAVATVALAAFPCAWDSNPRETAPIASIIAGQPDTANFANR</sequence>
<organism evidence="1 2">
    <name type="scientific">Ancylobacter defluvii</name>
    <dbReference type="NCBI Taxonomy" id="1282440"/>
    <lineage>
        <taxon>Bacteria</taxon>
        <taxon>Pseudomonadati</taxon>
        <taxon>Pseudomonadota</taxon>
        <taxon>Alphaproteobacteria</taxon>
        <taxon>Hyphomicrobiales</taxon>
        <taxon>Xanthobacteraceae</taxon>
        <taxon>Ancylobacter</taxon>
    </lineage>
</organism>
<reference evidence="1" key="1">
    <citation type="journal article" date="2014" name="Int. J. Syst. Evol. Microbiol.">
        <title>Complete genome sequence of Corynebacterium casei LMG S-19264T (=DSM 44701T), isolated from a smear-ripened cheese.</title>
        <authorList>
            <consortium name="US DOE Joint Genome Institute (JGI-PGF)"/>
            <person name="Walter F."/>
            <person name="Albersmeier A."/>
            <person name="Kalinowski J."/>
            <person name="Ruckert C."/>
        </authorList>
    </citation>
    <scope>NUCLEOTIDE SEQUENCE</scope>
    <source>
        <strain evidence="1">VKM B-2789</strain>
    </source>
</reference>
<dbReference type="AlphaFoldDB" id="A0A9W6K1U1"/>
<dbReference type="RefSeq" id="WP_213360406.1">
    <property type="nucleotide sequence ID" value="NZ_BSFM01000017.1"/>
</dbReference>
<dbReference type="EMBL" id="BSFM01000017">
    <property type="protein sequence ID" value="GLK86150.1"/>
    <property type="molecule type" value="Genomic_DNA"/>
</dbReference>
<accession>A0A9W6K1U1</accession>
<keyword evidence="2" id="KW-1185">Reference proteome</keyword>
<proteinExistence type="predicted"/>
<name>A0A9W6K1U1_9HYPH</name>
<reference evidence="1" key="2">
    <citation type="submission" date="2023-01" db="EMBL/GenBank/DDBJ databases">
        <authorList>
            <person name="Sun Q."/>
            <person name="Evtushenko L."/>
        </authorList>
    </citation>
    <scope>NUCLEOTIDE SEQUENCE</scope>
    <source>
        <strain evidence="1">VKM B-2789</strain>
    </source>
</reference>
<dbReference type="Proteomes" id="UP001143330">
    <property type="component" value="Unassembled WGS sequence"/>
</dbReference>
<comment type="caution">
    <text evidence="1">The sequence shown here is derived from an EMBL/GenBank/DDBJ whole genome shotgun (WGS) entry which is preliminary data.</text>
</comment>
<gene>
    <name evidence="1" type="ORF">GCM10017653_42200</name>
</gene>
<protein>
    <submittedName>
        <fullName evidence="1">Uncharacterized protein</fullName>
    </submittedName>
</protein>